<gene>
    <name evidence="1" type="ORF">Hypma_007428</name>
</gene>
<accession>A0A369JZV0</accession>
<sequence length="108" mass="11896">MRHTSPSILAVLSTVDADQDWQRVSTLLNCTTIERISVYNSFSTQDALTMLLCFCSTPSDEVQPLVVVLAPQLEDLLGPTVELRLYDNLSISTGVNSFQPRFQATSSS</sequence>
<proteinExistence type="predicted"/>
<keyword evidence="2" id="KW-1185">Reference proteome</keyword>
<dbReference type="InParanoid" id="A0A369JZV0"/>
<dbReference type="EMBL" id="LUEZ02000041">
    <property type="protein sequence ID" value="RDB24974.1"/>
    <property type="molecule type" value="Genomic_DNA"/>
</dbReference>
<organism evidence="1 2">
    <name type="scientific">Hypsizygus marmoreus</name>
    <name type="common">White beech mushroom</name>
    <name type="synonym">Agaricus marmoreus</name>
    <dbReference type="NCBI Taxonomy" id="39966"/>
    <lineage>
        <taxon>Eukaryota</taxon>
        <taxon>Fungi</taxon>
        <taxon>Dikarya</taxon>
        <taxon>Basidiomycota</taxon>
        <taxon>Agaricomycotina</taxon>
        <taxon>Agaricomycetes</taxon>
        <taxon>Agaricomycetidae</taxon>
        <taxon>Agaricales</taxon>
        <taxon>Tricholomatineae</taxon>
        <taxon>Lyophyllaceae</taxon>
        <taxon>Hypsizygus</taxon>
    </lineage>
</organism>
<dbReference type="Proteomes" id="UP000076154">
    <property type="component" value="Unassembled WGS sequence"/>
</dbReference>
<name>A0A369JZV0_HYPMA</name>
<evidence type="ECO:0000313" key="2">
    <source>
        <dbReference type="Proteomes" id="UP000076154"/>
    </source>
</evidence>
<reference evidence="1" key="1">
    <citation type="submission" date="2018-04" db="EMBL/GenBank/DDBJ databases">
        <title>Whole genome sequencing of Hypsizygus marmoreus.</title>
        <authorList>
            <person name="Choi I.-G."/>
            <person name="Min B."/>
            <person name="Kim J.-G."/>
            <person name="Kim S."/>
            <person name="Oh Y.-L."/>
            <person name="Kong W.-S."/>
            <person name="Park H."/>
            <person name="Jeong J."/>
            <person name="Song E.-S."/>
        </authorList>
    </citation>
    <scope>NUCLEOTIDE SEQUENCE [LARGE SCALE GENOMIC DNA]</scope>
    <source>
        <strain evidence="1">51987-8</strain>
    </source>
</reference>
<dbReference type="AlphaFoldDB" id="A0A369JZV0"/>
<protein>
    <submittedName>
        <fullName evidence="1">Uncharacterized protein</fullName>
    </submittedName>
</protein>
<evidence type="ECO:0000313" key="1">
    <source>
        <dbReference type="EMBL" id="RDB24974.1"/>
    </source>
</evidence>
<comment type="caution">
    <text evidence="1">The sequence shown here is derived from an EMBL/GenBank/DDBJ whole genome shotgun (WGS) entry which is preliminary data.</text>
</comment>